<dbReference type="EMBL" id="JBJUIK010000011">
    <property type="protein sequence ID" value="KAL3512800.1"/>
    <property type="molecule type" value="Genomic_DNA"/>
</dbReference>
<gene>
    <name evidence="1" type="ORF">ACH5RR_025517</name>
</gene>
<name>A0ABD2Z385_9GENT</name>
<sequence>MRVMTFRNGKLSGIAWSPSTKTWSTKPDKNSVEKPNAIKWRNSQINNYDCFEELFAKDRATGQGTEIAKEKHKRWDKENVIQADNFMDLEHLLSQDEISLESFDSITKEAPIQMSKFCDKKSNQEEEVFNELCAIEVEPDLIDDCYLFLAQSPD</sequence>
<evidence type="ECO:0000313" key="1">
    <source>
        <dbReference type="EMBL" id="KAL3512800.1"/>
    </source>
</evidence>
<reference evidence="1 2" key="1">
    <citation type="submission" date="2024-11" db="EMBL/GenBank/DDBJ databases">
        <title>A near-complete genome assembly of Cinchona calisaya.</title>
        <authorList>
            <person name="Lian D.C."/>
            <person name="Zhao X.W."/>
            <person name="Wei L."/>
        </authorList>
    </citation>
    <scope>NUCLEOTIDE SEQUENCE [LARGE SCALE GENOMIC DNA]</scope>
    <source>
        <tissue evidence="1">Nenye</tissue>
    </source>
</reference>
<dbReference type="Proteomes" id="UP001630127">
    <property type="component" value="Unassembled WGS sequence"/>
</dbReference>
<organism evidence="1 2">
    <name type="scientific">Cinchona calisaya</name>
    <dbReference type="NCBI Taxonomy" id="153742"/>
    <lineage>
        <taxon>Eukaryota</taxon>
        <taxon>Viridiplantae</taxon>
        <taxon>Streptophyta</taxon>
        <taxon>Embryophyta</taxon>
        <taxon>Tracheophyta</taxon>
        <taxon>Spermatophyta</taxon>
        <taxon>Magnoliopsida</taxon>
        <taxon>eudicotyledons</taxon>
        <taxon>Gunneridae</taxon>
        <taxon>Pentapetalae</taxon>
        <taxon>asterids</taxon>
        <taxon>lamiids</taxon>
        <taxon>Gentianales</taxon>
        <taxon>Rubiaceae</taxon>
        <taxon>Cinchonoideae</taxon>
        <taxon>Cinchoneae</taxon>
        <taxon>Cinchona</taxon>
    </lineage>
</organism>
<dbReference type="AlphaFoldDB" id="A0ABD2Z385"/>
<proteinExistence type="predicted"/>
<protein>
    <submittedName>
        <fullName evidence="1">Uncharacterized protein</fullName>
    </submittedName>
</protein>
<comment type="caution">
    <text evidence="1">The sequence shown here is derived from an EMBL/GenBank/DDBJ whole genome shotgun (WGS) entry which is preliminary data.</text>
</comment>
<evidence type="ECO:0000313" key="2">
    <source>
        <dbReference type="Proteomes" id="UP001630127"/>
    </source>
</evidence>
<accession>A0ABD2Z385</accession>
<keyword evidence="2" id="KW-1185">Reference proteome</keyword>